<feature type="domain" description="AGC-kinase C-terminal" evidence="12">
    <location>
        <begin position="601"/>
        <end position="692"/>
    </location>
</feature>
<dbReference type="PANTHER" id="PTHR45637">
    <property type="entry name" value="FLIPPASE KINASE 1-RELATED"/>
    <property type="match status" value="1"/>
</dbReference>
<comment type="catalytic activity">
    <reaction evidence="8">
        <text>L-threonyl-[protein] + ATP = O-phospho-L-threonyl-[protein] + ADP + H(+)</text>
        <dbReference type="Rhea" id="RHEA:46608"/>
        <dbReference type="Rhea" id="RHEA-COMP:11060"/>
        <dbReference type="Rhea" id="RHEA-COMP:11605"/>
        <dbReference type="ChEBI" id="CHEBI:15378"/>
        <dbReference type="ChEBI" id="CHEBI:30013"/>
        <dbReference type="ChEBI" id="CHEBI:30616"/>
        <dbReference type="ChEBI" id="CHEBI:61977"/>
        <dbReference type="ChEBI" id="CHEBI:456216"/>
        <dbReference type="EC" id="2.7.11.1"/>
    </reaction>
</comment>
<evidence type="ECO:0000256" key="1">
    <source>
        <dbReference type="ARBA" id="ARBA00009903"/>
    </source>
</evidence>
<dbReference type="InterPro" id="IPR008271">
    <property type="entry name" value="Ser/Thr_kinase_AS"/>
</dbReference>
<evidence type="ECO:0000256" key="8">
    <source>
        <dbReference type="ARBA" id="ARBA00047899"/>
    </source>
</evidence>
<keyword evidence="14" id="KW-1185">Reference proteome</keyword>
<keyword evidence="4" id="KW-0808">Transferase</keyword>
<evidence type="ECO:0000313" key="13">
    <source>
        <dbReference type="EMBL" id="CUA73743.1"/>
    </source>
</evidence>
<dbReference type="GO" id="GO:0004674">
    <property type="term" value="F:protein serine/threonine kinase activity"/>
    <property type="evidence" value="ECO:0007669"/>
    <property type="project" value="UniProtKB-KW"/>
</dbReference>
<dbReference type="Gene3D" id="3.30.200.20">
    <property type="entry name" value="Phosphorylase Kinase, domain 1"/>
    <property type="match status" value="1"/>
</dbReference>
<dbReference type="InterPro" id="IPR000719">
    <property type="entry name" value="Prot_kinase_dom"/>
</dbReference>
<dbReference type="SUPFAM" id="SSF56112">
    <property type="entry name" value="Protein kinase-like (PK-like)"/>
    <property type="match status" value="1"/>
</dbReference>
<feature type="compositionally biased region" description="Basic and acidic residues" evidence="10">
    <location>
        <begin position="30"/>
        <end position="40"/>
    </location>
</feature>
<dbReference type="EC" id="2.7.11.1" evidence="2"/>
<dbReference type="PROSITE" id="PS51285">
    <property type="entry name" value="AGC_KINASE_CTER"/>
    <property type="match status" value="1"/>
</dbReference>
<dbReference type="Pfam" id="PF00069">
    <property type="entry name" value="Pkinase"/>
    <property type="match status" value="1"/>
</dbReference>
<keyword evidence="7" id="KW-0067">ATP-binding</keyword>
<name>A0A0K6G534_9AGAM</name>
<reference evidence="13 14" key="1">
    <citation type="submission" date="2015-07" db="EMBL/GenBank/DDBJ databases">
        <authorList>
            <person name="Noorani M."/>
        </authorList>
    </citation>
    <scope>NUCLEOTIDE SEQUENCE [LARGE SCALE GENOMIC DNA]</scope>
    <source>
        <strain evidence="13">BBA 69670</strain>
    </source>
</reference>
<evidence type="ECO:0000259" key="12">
    <source>
        <dbReference type="PROSITE" id="PS51285"/>
    </source>
</evidence>
<feature type="compositionally biased region" description="Polar residues" evidence="10">
    <location>
        <begin position="161"/>
        <end position="182"/>
    </location>
</feature>
<gene>
    <name evidence="13" type="ORF">RSOLAG22IIIB_01260</name>
</gene>
<dbReference type="GO" id="GO:0005524">
    <property type="term" value="F:ATP binding"/>
    <property type="evidence" value="ECO:0007669"/>
    <property type="project" value="UniProtKB-KW"/>
</dbReference>
<comment type="similarity">
    <text evidence="1">Belongs to the protein kinase superfamily. AGC Ser/Thr protein kinase family.</text>
</comment>
<evidence type="ECO:0000259" key="11">
    <source>
        <dbReference type="PROSITE" id="PS50011"/>
    </source>
</evidence>
<sequence length="692" mass="74962">MATNTGTTPVRPKAMGHSTSLLNLKGMFKMGEKAKKDKDAPATPPVLGIDTQSLGTPTVSTPTPIADGAVTCTSPAQMAPMTPASGDDRYSYNSSETRSSDSQGGTRNRTQGRSRPTRASQTPSTSPCVSRSTSSQALKSSAQSQSPKPDKYRSLGRLDSASKSATANSSQQSITIPTSPSTKHAPLSPRSMSATASRFIRRVASAPNAKNMFSINTSSKSTTRNGLLSPGLDPSIPPVPSFLSGSEKTPGSPDSSPPSSRSFVNRASRAMSGSGKQKHLSPNDRANDMGRAQFRRTYSSNSIKIRSVEVGPSSFQKIRLLGRGDVGKVYLVREKKSDKLFAMKVLSKKEMIARKKIKRALAEQEILATANHPFIVTLYHSFQSDDYLYFCMEYCAGGEFFRALQTRPGKCLPEDDARFYAAEVTAALEYLHLMGFIYRDLKPENILLHQSGHIMLSDFDLAKQAGSEGGEAPAIAHLEPNGVPLVDTKTCTANLRTNSFVGTEEYIAPEVIENSGHTSAVDWWTLGILIYEMICATTPFKGSNRNATFQNVMKLPVQYPESVKISPQGKDIIVRLLDKSELTRLGSQSGASEVKQHKWFAKLNWGLLRNQRPPIQPAASKGIDAVNFRNMKESSSLDLDGSKRVITAPGTPVPTTPGLFTNEDGMEPAPTNPMDDLFIGFSSVTLHYDGDN</sequence>
<evidence type="ECO:0000256" key="4">
    <source>
        <dbReference type="ARBA" id="ARBA00022679"/>
    </source>
</evidence>
<feature type="region of interest" description="Disordered" evidence="10">
    <location>
        <begin position="211"/>
        <end position="289"/>
    </location>
</feature>
<dbReference type="PROSITE" id="PS00108">
    <property type="entry name" value="PROTEIN_KINASE_ST"/>
    <property type="match status" value="1"/>
</dbReference>
<feature type="compositionally biased region" description="Polar residues" evidence="10">
    <location>
        <begin position="50"/>
        <end position="63"/>
    </location>
</feature>
<dbReference type="SMART" id="SM00220">
    <property type="entry name" value="S_TKc"/>
    <property type="match status" value="1"/>
</dbReference>
<feature type="region of interest" description="Disordered" evidence="10">
    <location>
        <begin position="642"/>
        <end position="673"/>
    </location>
</feature>
<protein>
    <recommendedName>
        <fullName evidence="2">non-specific serine/threonine protein kinase</fullName>
        <ecNumber evidence="2">2.7.11.1</ecNumber>
    </recommendedName>
</protein>
<organism evidence="13 14">
    <name type="scientific">Rhizoctonia solani</name>
    <dbReference type="NCBI Taxonomy" id="456999"/>
    <lineage>
        <taxon>Eukaryota</taxon>
        <taxon>Fungi</taxon>
        <taxon>Dikarya</taxon>
        <taxon>Basidiomycota</taxon>
        <taxon>Agaricomycotina</taxon>
        <taxon>Agaricomycetes</taxon>
        <taxon>Cantharellales</taxon>
        <taxon>Ceratobasidiaceae</taxon>
        <taxon>Rhizoctonia</taxon>
    </lineage>
</organism>
<dbReference type="Proteomes" id="UP000044841">
    <property type="component" value="Unassembled WGS sequence"/>
</dbReference>
<dbReference type="InterPro" id="IPR011009">
    <property type="entry name" value="Kinase-like_dom_sf"/>
</dbReference>
<feature type="domain" description="Protein kinase" evidence="11">
    <location>
        <begin position="315"/>
        <end position="600"/>
    </location>
</feature>
<feature type="compositionally biased region" description="Polar residues" evidence="10">
    <location>
        <begin position="211"/>
        <end position="226"/>
    </location>
</feature>
<dbReference type="FunFam" id="3.30.200.20:FF:001236">
    <property type="entry name" value="AGC/RSK protein kinase"/>
    <property type="match status" value="1"/>
</dbReference>
<evidence type="ECO:0000256" key="5">
    <source>
        <dbReference type="ARBA" id="ARBA00022741"/>
    </source>
</evidence>
<keyword evidence="6 13" id="KW-0418">Kinase</keyword>
<dbReference type="FunFam" id="1.10.510.10:FF:000121">
    <property type="entry name" value="Serine/threonine-protein kinase nrc-2"/>
    <property type="match status" value="1"/>
</dbReference>
<keyword evidence="3" id="KW-0723">Serine/threonine-protein kinase</keyword>
<dbReference type="CDD" id="cd05574">
    <property type="entry name" value="STKc_phototropin_like"/>
    <property type="match status" value="1"/>
</dbReference>
<evidence type="ECO:0000256" key="10">
    <source>
        <dbReference type="SAM" id="MobiDB-lite"/>
    </source>
</evidence>
<feature type="region of interest" description="Disordered" evidence="10">
    <location>
        <begin position="29"/>
        <end position="196"/>
    </location>
</feature>
<evidence type="ECO:0000256" key="6">
    <source>
        <dbReference type="ARBA" id="ARBA00022777"/>
    </source>
</evidence>
<keyword evidence="5" id="KW-0547">Nucleotide-binding</keyword>
<dbReference type="EMBL" id="CYGV01001400">
    <property type="protein sequence ID" value="CUA73743.1"/>
    <property type="molecule type" value="Genomic_DNA"/>
</dbReference>
<dbReference type="PROSITE" id="PS50011">
    <property type="entry name" value="PROTEIN_KINASE_DOM"/>
    <property type="match status" value="1"/>
</dbReference>
<dbReference type="AlphaFoldDB" id="A0A0K6G534"/>
<comment type="catalytic activity">
    <reaction evidence="9">
        <text>L-seryl-[protein] + ATP = O-phospho-L-seryl-[protein] + ADP + H(+)</text>
        <dbReference type="Rhea" id="RHEA:17989"/>
        <dbReference type="Rhea" id="RHEA-COMP:9863"/>
        <dbReference type="Rhea" id="RHEA-COMP:11604"/>
        <dbReference type="ChEBI" id="CHEBI:15378"/>
        <dbReference type="ChEBI" id="CHEBI:29999"/>
        <dbReference type="ChEBI" id="CHEBI:30616"/>
        <dbReference type="ChEBI" id="CHEBI:83421"/>
        <dbReference type="ChEBI" id="CHEBI:456216"/>
        <dbReference type="EC" id="2.7.11.1"/>
    </reaction>
</comment>
<feature type="compositionally biased region" description="Polar residues" evidence="10">
    <location>
        <begin position="91"/>
        <end position="109"/>
    </location>
</feature>
<evidence type="ECO:0000313" key="14">
    <source>
        <dbReference type="Proteomes" id="UP000044841"/>
    </source>
</evidence>
<accession>A0A0K6G534</accession>
<feature type="compositionally biased region" description="Low complexity" evidence="10">
    <location>
        <begin position="250"/>
        <end position="262"/>
    </location>
</feature>
<evidence type="ECO:0000256" key="2">
    <source>
        <dbReference type="ARBA" id="ARBA00012513"/>
    </source>
</evidence>
<proteinExistence type="inferred from homology"/>
<dbReference type="InterPro" id="IPR000961">
    <property type="entry name" value="AGC-kinase_C"/>
</dbReference>
<evidence type="ECO:0000256" key="9">
    <source>
        <dbReference type="ARBA" id="ARBA00048679"/>
    </source>
</evidence>
<evidence type="ECO:0000256" key="7">
    <source>
        <dbReference type="ARBA" id="ARBA00022840"/>
    </source>
</evidence>
<feature type="compositionally biased region" description="Low complexity" evidence="10">
    <location>
        <begin position="122"/>
        <end position="146"/>
    </location>
</feature>
<evidence type="ECO:0000256" key="3">
    <source>
        <dbReference type="ARBA" id="ARBA00022527"/>
    </source>
</evidence>
<dbReference type="Gene3D" id="1.10.510.10">
    <property type="entry name" value="Transferase(Phosphotransferase) domain 1"/>
    <property type="match status" value="1"/>
</dbReference>